<dbReference type="RefSeq" id="WP_115491029.1">
    <property type="nucleotide sequence ID" value="NZ_JACHWW010000001.1"/>
</dbReference>
<dbReference type="OrthoDB" id="7581221at2"/>
<dbReference type="AlphaFoldDB" id="A0A395LKD3"/>
<reference evidence="2 3" key="1">
    <citation type="submission" date="2018-07" db="EMBL/GenBank/DDBJ databases">
        <title>Erythrobacter nanhaiensis sp. nov., a novel member of the genus Erythrobacter isolated from the South China Sea.</title>
        <authorList>
            <person name="Chen X."/>
            <person name="Liu J."/>
        </authorList>
    </citation>
    <scope>NUCLEOTIDE SEQUENCE [LARGE SCALE GENOMIC DNA]</scope>
    <source>
        <strain evidence="2 3">S-5</strain>
    </source>
</reference>
<feature type="chain" id="PRO_5017473173" description="UrcA family protein" evidence="1">
    <location>
        <begin position="20"/>
        <end position="108"/>
    </location>
</feature>
<comment type="caution">
    <text evidence="2">The sequence shown here is derived from an EMBL/GenBank/DDBJ whole genome shotgun (WGS) entry which is preliminary data.</text>
</comment>
<organism evidence="2 3">
    <name type="scientific">Alteriqipengyuania lutimaris</name>
    <dbReference type="NCBI Taxonomy" id="1538146"/>
    <lineage>
        <taxon>Bacteria</taxon>
        <taxon>Pseudomonadati</taxon>
        <taxon>Pseudomonadota</taxon>
        <taxon>Alphaproteobacteria</taxon>
        <taxon>Sphingomonadales</taxon>
        <taxon>Erythrobacteraceae</taxon>
        <taxon>Alteriqipengyuania</taxon>
    </lineage>
</organism>
<protein>
    <recommendedName>
        <fullName evidence="4">UrcA family protein</fullName>
    </recommendedName>
</protein>
<sequence length="108" mass="11692">MITALALLLAAPAAPVALPAANEPEVDIVVVARRLDRIAFNVAQDREGSWHCSMNGSSGNPKLDSRMCKEVTDCVRKKGAADAQVKACVTGTKEKVLARFRKEMARRK</sequence>
<feature type="signal peptide" evidence="1">
    <location>
        <begin position="1"/>
        <end position="19"/>
    </location>
</feature>
<gene>
    <name evidence="2" type="ORF">DL238_03735</name>
</gene>
<proteinExistence type="predicted"/>
<keyword evidence="1" id="KW-0732">Signal</keyword>
<evidence type="ECO:0000313" key="3">
    <source>
        <dbReference type="Proteomes" id="UP000254101"/>
    </source>
</evidence>
<evidence type="ECO:0008006" key="4">
    <source>
        <dbReference type="Google" id="ProtNLM"/>
    </source>
</evidence>
<keyword evidence="3" id="KW-1185">Reference proteome</keyword>
<dbReference type="EMBL" id="QRBB01000001">
    <property type="protein sequence ID" value="RDS76807.1"/>
    <property type="molecule type" value="Genomic_DNA"/>
</dbReference>
<evidence type="ECO:0000256" key="1">
    <source>
        <dbReference type="SAM" id="SignalP"/>
    </source>
</evidence>
<accession>A0A395LKD3</accession>
<dbReference type="Proteomes" id="UP000254101">
    <property type="component" value="Unassembled WGS sequence"/>
</dbReference>
<evidence type="ECO:0000313" key="2">
    <source>
        <dbReference type="EMBL" id="RDS76807.1"/>
    </source>
</evidence>
<name>A0A395LKD3_9SPHN</name>